<sequence length="268" mass="30057">MADLLNHFAFQTIPFTCEIDTSKRCSFDFCDEVLAELITTVERRMSAALIGPAGTGKTFLIRQLYSHLPEARYRVRYMKVTDLSKRDMCREIATVVGAPPVGTYPALVRTLQETFVSSMTNDGLRPVLLIDEGHDMRPSVLGVLRLLTNFEMDSRLVVSIILSGQPPLLKLLKRNTLTDVAQRLAYCGTLRLLTREEVTTYVNHRLVIAGGQAEWFARDAVEAIHEISRGNLRAIDFLALRSLQRAADNDKDVVDANQVMDARSKMAL</sequence>
<dbReference type="Proteomes" id="UP001594351">
    <property type="component" value="Unassembled WGS sequence"/>
</dbReference>
<evidence type="ECO:0000259" key="1">
    <source>
        <dbReference type="Pfam" id="PF13401"/>
    </source>
</evidence>
<dbReference type="InterPro" id="IPR052026">
    <property type="entry name" value="ExeA_AAA_ATPase_DNA-bind"/>
</dbReference>
<dbReference type="CDD" id="cd00009">
    <property type="entry name" value="AAA"/>
    <property type="match status" value="1"/>
</dbReference>
<gene>
    <name evidence="2" type="ORF">ACFL27_18615</name>
</gene>
<dbReference type="Gene3D" id="3.40.50.300">
    <property type="entry name" value="P-loop containing nucleotide triphosphate hydrolases"/>
    <property type="match status" value="1"/>
</dbReference>
<protein>
    <submittedName>
        <fullName evidence="2">ExeA family protein</fullName>
    </submittedName>
</protein>
<dbReference type="PANTHER" id="PTHR35894">
    <property type="entry name" value="GENERAL SECRETION PATHWAY PROTEIN A-RELATED"/>
    <property type="match status" value="1"/>
</dbReference>
<dbReference type="InterPro" id="IPR049945">
    <property type="entry name" value="AAA_22"/>
</dbReference>
<accession>A0ABV6Z1A4</accession>
<dbReference type="PANTHER" id="PTHR35894:SF1">
    <property type="entry name" value="PHOSPHORIBULOKINASE _ URIDINE KINASE FAMILY"/>
    <property type="match status" value="1"/>
</dbReference>
<dbReference type="EMBL" id="JBHPBY010000282">
    <property type="protein sequence ID" value="MFC1852213.1"/>
    <property type="molecule type" value="Genomic_DNA"/>
</dbReference>
<evidence type="ECO:0000313" key="3">
    <source>
        <dbReference type="Proteomes" id="UP001594351"/>
    </source>
</evidence>
<keyword evidence="3" id="KW-1185">Reference proteome</keyword>
<proteinExistence type="predicted"/>
<dbReference type="SUPFAM" id="SSF52540">
    <property type="entry name" value="P-loop containing nucleoside triphosphate hydrolases"/>
    <property type="match status" value="1"/>
</dbReference>
<dbReference type="InterPro" id="IPR027417">
    <property type="entry name" value="P-loop_NTPase"/>
</dbReference>
<reference evidence="2 3" key="1">
    <citation type="submission" date="2024-09" db="EMBL/GenBank/DDBJ databases">
        <title>Laminarin stimulates single cell rates of sulfate reduction while oxygen inhibits transcriptomic activity in coastal marine sediment.</title>
        <authorList>
            <person name="Lindsay M."/>
            <person name="Orcutt B."/>
            <person name="Emerson D."/>
            <person name="Stepanauskas R."/>
            <person name="D'Angelo T."/>
        </authorList>
    </citation>
    <scope>NUCLEOTIDE SEQUENCE [LARGE SCALE GENOMIC DNA]</scope>
    <source>
        <strain evidence="2">SAG AM-311-K15</strain>
    </source>
</reference>
<feature type="domain" description="ORC1/DEAH AAA+ ATPase" evidence="1">
    <location>
        <begin position="43"/>
        <end position="172"/>
    </location>
</feature>
<dbReference type="Pfam" id="PF13401">
    <property type="entry name" value="AAA_22"/>
    <property type="match status" value="1"/>
</dbReference>
<name>A0ABV6Z1A4_UNCC1</name>
<organism evidence="2 3">
    <name type="scientific">candidate division CSSED10-310 bacterium</name>
    <dbReference type="NCBI Taxonomy" id="2855610"/>
    <lineage>
        <taxon>Bacteria</taxon>
        <taxon>Bacteria division CSSED10-310</taxon>
    </lineage>
</organism>
<evidence type="ECO:0000313" key="2">
    <source>
        <dbReference type="EMBL" id="MFC1852213.1"/>
    </source>
</evidence>
<comment type="caution">
    <text evidence="2">The sequence shown here is derived from an EMBL/GenBank/DDBJ whole genome shotgun (WGS) entry which is preliminary data.</text>
</comment>